<name>A0A1V4IZF5_9CLOT</name>
<comment type="caution">
    <text evidence="1">The sequence shown here is derived from an EMBL/GenBank/DDBJ whole genome shotgun (WGS) entry which is preliminary data.</text>
</comment>
<reference evidence="1 2" key="1">
    <citation type="submission" date="2017-03" db="EMBL/GenBank/DDBJ databases">
        <title>Genome sequence of Clostridium chromiireducens DSM 23318.</title>
        <authorList>
            <person name="Poehlein A."/>
            <person name="Daniel R."/>
        </authorList>
    </citation>
    <scope>NUCLEOTIDE SEQUENCE [LARGE SCALE GENOMIC DNA]</scope>
    <source>
        <strain evidence="1 2">DSM 23318</strain>
    </source>
</reference>
<dbReference type="Proteomes" id="UP000191056">
    <property type="component" value="Unassembled WGS sequence"/>
</dbReference>
<evidence type="ECO:0000313" key="2">
    <source>
        <dbReference type="Proteomes" id="UP000191056"/>
    </source>
</evidence>
<keyword evidence="2" id="KW-1185">Reference proteome</keyword>
<proteinExistence type="predicted"/>
<accession>A0A1V4IZF5</accession>
<organism evidence="1 2">
    <name type="scientific">Clostridium chromiireducens</name>
    <dbReference type="NCBI Taxonomy" id="225345"/>
    <lineage>
        <taxon>Bacteria</taxon>
        <taxon>Bacillati</taxon>
        <taxon>Bacillota</taxon>
        <taxon>Clostridia</taxon>
        <taxon>Eubacteriales</taxon>
        <taxon>Clostridiaceae</taxon>
        <taxon>Clostridium</taxon>
    </lineage>
</organism>
<dbReference type="AlphaFoldDB" id="A0A1V4IZF5"/>
<gene>
    <name evidence="1" type="ORF">CLCHR_08820</name>
</gene>
<dbReference type="RefSeq" id="WP_182629320.1">
    <property type="nucleotide sequence ID" value="NZ_JBLZIA010000003.1"/>
</dbReference>
<evidence type="ECO:0000313" key="1">
    <source>
        <dbReference type="EMBL" id="OPJ65306.1"/>
    </source>
</evidence>
<dbReference type="EMBL" id="MZGT01000009">
    <property type="protein sequence ID" value="OPJ65306.1"/>
    <property type="molecule type" value="Genomic_DNA"/>
</dbReference>
<protein>
    <submittedName>
        <fullName evidence="1">Uncharacterized protein</fullName>
    </submittedName>
</protein>
<sequence>MCTADEKLIYDSYVEGDFATDKLIELAEKHSQILECEIYRGIFLPNILLKIGSNINKYYSTKIMSFSKSLDIAKKFSQRLYIEDHIFNRLKKDGYDVAYHYAPNDNSFFSKVIIRLKNHKSFDLYANYENKVYEREKEVLVLTEPLYIKSITQEGDITFIDCVNEAEFSRNYMLNSLNQLEQNVIG</sequence>